<dbReference type="Proteomes" id="UP000078559">
    <property type="component" value="Chromosome 4"/>
</dbReference>
<name>A0A194VYB6_CYTMA</name>
<evidence type="ECO:0000313" key="2">
    <source>
        <dbReference type="EMBL" id="KUI68858.1"/>
    </source>
</evidence>
<proteinExistence type="predicted"/>
<gene>
    <name evidence="2" type="ORF">VM1G_03705</name>
</gene>
<sequence>MDSFSNNSTFSKVSSFGRGQDRMIGMDHSNEGYYSSNTNNTFSTSGRRKQRSNTESSTFSLGNNFFSTYAPEKSRKGSASSSTSSSYNSSSSQNIEGRPFGTNAGLSVSSEVDPSQQTLLREIGAALTLSFDEN</sequence>
<feature type="compositionally biased region" description="Polar residues" evidence="1">
    <location>
        <begin position="1"/>
        <end position="14"/>
    </location>
</feature>
<feature type="compositionally biased region" description="Low complexity" evidence="1">
    <location>
        <begin position="35"/>
        <end position="45"/>
    </location>
</feature>
<feature type="compositionally biased region" description="Polar residues" evidence="1">
    <location>
        <begin position="104"/>
        <end position="115"/>
    </location>
</feature>
<reference evidence="2" key="1">
    <citation type="submission" date="2014-12" db="EMBL/GenBank/DDBJ databases">
        <title>Genome Sequence of Valsa Canker Pathogens Uncovers a Specific Adaption of Colonization on Woody Bark.</title>
        <authorList>
            <person name="Yin Z."/>
            <person name="Liu H."/>
            <person name="Gao X."/>
            <person name="Li Z."/>
            <person name="Song N."/>
            <person name="Ke X."/>
            <person name="Dai Q."/>
            <person name="Wu Y."/>
            <person name="Sun Y."/>
            <person name="Xu J.-R."/>
            <person name="Kang Z.K."/>
            <person name="Wang L."/>
            <person name="Huang L."/>
        </authorList>
    </citation>
    <scope>NUCLEOTIDE SEQUENCE [LARGE SCALE GENOMIC DNA]</scope>
    <source>
        <strain evidence="2">03-8</strain>
    </source>
</reference>
<feature type="compositionally biased region" description="Basic and acidic residues" evidence="1">
    <location>
        <begin position="19"/>
        <end position="30"/>
    </location>
</feature>
<feature type="compositionally biased region" description="Low complexity" evidence="1">
    <location>
        <begin position="77"/>
        <end position="92"/>
    </location>
</feature>
<evidence type="ECO:0000256" key="1">
    <source>
        <dbReference type="SAM" id="MobiDB-lite"/>
    </source>
</evidence>
<keyword evidence="3" id="KW-1185">Reference proteome</keyword>
<dbReference type="AlphaFoldDB" id="A0A194VYB6"/>
<evidence type="ECO:0000313" key="3">
    <source>
        <dbReference type="Proteomes" id="UP000078559"/>
    </source>
</evidence>
<accession>A0A194VYB6</accession>
<protein>
    <submittedName>
        <fullName evidence="2">Uncharacterized protein</fullName>
    </submittedName>
</protein>
<dbReference type="EMBL" id="CM003101">
    <property type="protein sequence ID" value="KUI68858.1"/>
    <property type="molecule type" value="Genomic_DNA"/>
</dbReference>
<feature type="region of interest" description="Disordered" evidence="1">
    <location>
        <begin position="1"/>
        <end position="115"/>
    </location>
</feature>
<feature type="compositionally biased region" description="Polar residues" evidence="1">
    <location>
        <begin position="53"/>
        <end position="67"/>
    </location>
</feature>
<organism evidence="2 3">
    <name type="scientific">Cytospora mali</name>
    <name type="common">Apple Valsa canker fungus</name>
    <name type="synonym">Valsa mali</name>
    <dbReference type="NCBI Taxonomy" id="578113"/>
    <lineage>
        <taxon>Eukaryota</taxon>
        <taxon>Fungi</taxon>
        <taxon>Dikarya</taxon>
        <taxon>Ascomycota</taxon>
        <taxon>Pezizomycotina</taxon>
        <taxon>Sordariomycetes</taxon>
        <taxon>Sordariomycetidae</taxon>
        <taxon>Diaporthales</taxon>
        <taxon>Cytosporaceae</taxon>
        <taxon>Cytospora</taxon>
    </lineage>
</organism>